<keyword evidence="14" id="KW-0539">Nucleus</keyword>
<keyword evidence="10" id="KW-0862">Zinc</keyword>
<dbReference type="GO" id="GO:0046982">
    <property type="term" value="F:protein heterodimerization activity"/>
    <property type="evidence" value="ECO:0007669"/>
    <property type="project" value="UniProtKB-ARBA"/>
</dbReference>
<keyword evidence="11" id="KW-0156">Chromatin regulator</keyword>
<feature type="region of interest" description="Disordered" evidence="18">
    <location>
        <begin position="1219"/>
        <end position="1258"/>
    </location>
</feature>
<evidence type="ECO:0000256" key="11">
    <source>
        <dbReference type="ARBA" id="ARBA00022853"/>
    </source>
</evidence>
<comment type="caution">
    <text evidence="20">The sequence shown here is derived from an EMBL/GenBank/DDBJ whole genome shotgun (WGS) entry which is preliminary data.</text>
</comment>
<dbReference type="GO" id="GO:0035241">
    <property type="term" value="F:protein-arginine omega-N monomethyltransferase activity"/>
    <property type="evidence" value="ECO:0007669"/>
    <property type="project" value="UniProtKB-ARBA"/>
</dbReference>
<feature type="domain" description="SWIM-type" evidence="19">
    <location>
        <begin position="617"/>
        <end position="659"/>
    </location>
</feature>
<dbReference type="PANTHER" id="PTHR31973:SF166">
    <property type="entry name" value="OS10G0104700 PROTEIN"/>
    <property type="match status" value="1"/>
</dbReference>
<dbReference type="Proteomes" id="UP000694240">
    <property type="component" value="Chromosome 8"/>
</dbReference>
<organism evidence="20 21">
    <name type="scientific">Arabidopsis thaliana x Arabidopsis arenosa</name>
    <dbReference type="NCBI Taxonomy" id="1240361"/>
    <lineage>
        <taxon>Eukaryota</taxon>
        <taxon>Viridiplantae</taxon>
        <taxon>Streptophyta</taxon>
        <taxon>Embryophyta</taxon>
        <taxon>Tracheophyta</taxon>
        <taxon>Spermatophyta</taxon>
        <taxon>Magnoliopsida</taxon>
        <taxon>eudicotyledons</taxon>
        <taxon>Gunneridae</taxon>
        <taxon>Pentapetalae</taxon>
        <taxon>rosids</taxon>
        <taxon>malvids</taxon>
        <taxon>Brassicales</taxon>
        <taxon>Brassicaceae</taxon>
        <taxon>Camelineae</taxon>
        <taxon>Arabidopsis</taxon>
    </lineage>
</organism>
<evidence type="ECO:0000256" key="17">
    <source>
        <dbReference type="PROSITE-ProRule" id="PRU01015"/>
    </source>
</evidence>
<gene>
    <name evidence="20" type="ORF">ISN45_Aa03g007390</name>
</gene>
<dbReference type="CDD" id="cd06410">
    <property type="entry name" value="PB1_UP2"/>
    <property type="match status" value="1"/>
</dbReference>
<dbReference type="EC" id="2.1.1.319" evidence="3"/>
<dbReference type="GO" id="GO:0042803">
    <property type="term" value="F:protein homodimerization activity"/>
    <property type="evidence" value="ECO:0007669"/>
    <property type="project" value="UniProtKB-ARBA"/>
</dbReference>
<dbReference type="Pfam" id="PF04434">
    <property type="entry name" value="SWIM"/>
    <property type="match status" value="1"/>
</dbReference>
<dbReference type="GO" id="GO:0006325">
    <property type="term" value="P:chromatin organization"/>
    <property type="evidence" value="ECO:0007669"/>
    <property type="project" value="UniProtKB-KW"/>
</dbReference>
<dbReference type="InterPro" id="IPR004332">
    <property type="entry name" value="Transposase_MuDR"/>
</dbReference>
<dbReference type="InterPro" id="IPR007527">
    <property type="entry name" value="Znf_SWIM"/>
</dbReference>
<evidence type="ECO:0000256" key="9">
    <source>
        <dbReference type="ARBA" id="ARBA00022771"/>
    </source>
</evidence>
<dbReference type="GO" id="GO:0005737">
    <property type="term" value="C:cytoplasm"/>
    <property type="evidence" value="ECO:0007669"/>
    <property type="project" value="UniProtKB-SubCell"/>
</dbReference>
<dbReference type="SMART" id="SM00666">
    <property type="entry name" value="PB1"/>
    <property type="match status" value="1"/>
</dbReference>
<evidence type="ECO:0000259" key="19">
    <source>
        <dbReference type="PROSITE" id="PS50966"/>
    </source>
</evidence>
<evidence type="ECO:0000256" key="5">
    <source>
        <dbReference type="ARBA" id="ARBA00022603"/>
    </source>
</evidence>
<keyword evidence="4" id="KW-0963">Cytoplasm</keyword>
<evidence type="ECO:0000256" key="7">
    <source>
        <dbReference type="ARBA" id="ARBA00022691"/>
    </source>
</evidence>
<evidence type="ECO:0000256" key="10">
    <source>
        <dbReference type="ARBA" id="ARBA00022833"/>
    </source>
</evidence>
<evidence type="ECO:0000256" key="1">
    <source>
        <dbReference type="ARBA" id="ARBA00004123"/>
    </source>
</evidence>
<feature type="compositionally biased region" description="Polar residues" evidence="18">
    <location>
        <begin position="1228"/>
        <end position="1237"/>
    </location>
</feature>
<protein>
    <recommendedName>
        <fullName evidence="3">type I protein arginine methyltransferase</fullName>
        <ecNumber evidence="3">2.1.1.319</ecNumber>
    </recommendedName>
</protein>
<evidence type="ECO:0000256" key="13">
    <source>
        <dbReference type="ARBA" id="ARBA00023163"/>
    </source>
</evidence>
<evidence type="ECO:0000256" key="4">
    <source>
        <dbReference type="ARBA" id="ARBA00022490"/>
    </source>
</evidence>
<dbReference type="GO" id="GO:0032259">
    <property type="term" value="P:methylation"/>
    <property type="evidence" value="ECO:0007669"/>
    <property type="project" value="UniProtKB-KW"/>
</dbReference>
<dbReference type="GO" id="GO:0035242">
    <property type="term" value="F:protein-arginine omega-N asymmetric methyltransferase activity"/>
    <property type="evidence" value="ECO:0007669"/>
    <property type="project" value="UniProtKB-EC"/>
</dbReference>
<evidence type="ECO:0000313" key="21">
    <source>
        <dbReference type="Proteomes" id="UP000694240"/>
    </source>
</evidence>
<keyword evidence="7 17" id="KW-0949">S-adenosyl-L-methionine</keyword>
<evidence type="ECO:0000256" key="16">
    <source>
        <dbReference type="PROSITE-ProRule" id="PRU00325"/>
    </source>
</evidence>
<dbReference type="AlphaFoldDB" id="A0A8T2ATJ7"/>
<dbReference type="Pfam" id="PF25350">
    <property type="entry name" value="PH_PRMT_N"/>
    <property type="match status" value="1"/>
</dbReference>
<evidence type="ECO:0000256" key="3">
    <source>
        <dbReference type="ARBA" id="ARBA00011925"/>
    </source>
</evidence>
<evidence type="ECO:0000256" key="18">
    <source>
        <dbReference type="SAM" id="MobiDB-lite"/>
    </source>
</evidence>
<keyword evidence="5 17" id="KW-0489">Methyltransferase</keyword>
<keyword evidence="13" id="KW-0804">Transcription</keyword>
<dbReference type="Pfam" id="PF10551">
    <property type="entry name" value="MULE"/>
    <property type="match status" value="1"/>
</dbReference>
<name>A0A8T2ATJ7_9BRAS</name>
<comment type="catalytic activity">
    <reaction evidence="15">
        <text>L-arginyl-[protein] + 2 S-adenosyl-L-methionine = N(omega),N(omega)-dimethyl-L-arginyl-[protein] + 2 S-adenosyl-L-homocysteine + 2 H(+)</text>
        <dbReference type="Rhea" id="RHEA:48096"/>
        <dbReference type="Rhea" id="RHEA-COMP:10532"/>
        <dbReference type="Rhea" id="RHEA-COMP:11991"/>
        <dbReference type="ChEBI" id="CHEBI:15378"/>
        <dbReference type="ChEBI" id="CHEBI:29965"/>
        <dbReference type="ChEBI" id="CHEBI:57856"/>
        <dbReference type="ChEBI" id="CHEBI:59789"/>
        <dbReference type="ChEBI" id="CHEBI:61897"/>
        <dbReference type="EC" id="2.1.1.319"/>
    </reaction>
</comment>
<keyword evidence="6 17" id="KW-0808">Transferase</keyword>
<evidence type="ECO:0000313" key="20">
    <source>
        <dbReference type="EMBL" id="KAG7576345.1"/>
    </source>
</evidence>
<dbReference type="InterPro" id="IPR006564">
    <property type="entry name" value="Znf_PMZ"/>
</dbReference>
<dbReference type="GO" id="GO:0010228">
    <property type="term" value="P:vegetative to reproductive phase transition of meristem"/>
    <property type="evidence" value="ECO:0007669"/>
    <property type="project" value="UniProtKB-ARBA"/>
</dbReference>
<keyword evidence="12" id="KW-0805">Transcription regulation</keyword>
<dbReference type="PROSITE" id="PS51678">
    <property type="entry name" value="SAM_MT_PRMT"/>
    <property type="match status" value="1"/>
</dbReference>
<keyword evidence="9 16" id="KW-0863">Zinc-finger</keyword>
<dbReference type="InterPro" id="IPR000270">
    <property type="entry name" value="PB1_dom"/>
</dbReference>
<accession>A0A8T2ATJ7</accession>
<keyword evidence="8" id="KW-0479">Metal-binding</keyword>
<comment type="subcellular location">
    <subcellularLocation>
        <location evidence="2">Cytoplasm</location>
    </subcellularLocation>
    <subcellularLocation>
        <location evidence="1">Nucleus</location>
    </subcellularLocation>
</comment>
<dbReference type="GO" id="GO:0008270">
    <property type="term" value="F:zinc ion binding"/>
    <property type="evidence" value="ECO:0007669"/>
    <property type="project" value="UniProtKB-KW"/>
</dbReference>
<dbReference type="FunFam" id="2.70.160.11:FF:000002">
    <property type="entry name" value="Probable histone-arginine methyltransferase CARM1"/>
    <property type="match status" value="1"/>
</dbReference>
<dbReference type="InterPro" id="IPR057622">
    <property type="entry name" value="CARM1-like_PH"/>
</dbReference>
<evidence type="ECO:0000256" key="8">
    <source>
        <dbReference type="ARBA" id="ARBA00022723"/>
    </source>
</evidence>
<evidence type="ECO:0000256" key="14">
    <source>
        <dbReference type="ARBA" id="ARBA00023242"/>
    </source>
</evidence>
<dbReference type="EMBL" id="JAEFBK010000008">
    <property type="protein sequence ID" value="KAG7576345.1"/>
    <property type="molecule type" value="Genomic_DNA"/>
</dbReference>
<keyword evidence="21" id="KW-1185">Reference proteome</keyword>
<evidence type="ECO:0000256" key="15">
    <source>
        <dbReference type="ARBA" id="ARBA00049086"/>
    </source>
</evidence>
<dbReference type="Pfam" id="PF06325">
    <property type="entry name" value="PrmA"/>
    <property type="match status" value="1"/>
</dbReference>
<dbReference type="GO" id="GO:0005634">
    <property type="term" value="C:nucleus"/>
    <property type="evidence" value="ECO:0007669"/>
    <property type="project" value="UniProtKB-SubCell"/>
</dbReference>
<dbReference type="CDD" id="cd02440">
    <property type="entry name" value="AdoMet_MTases"/>
    <property type="match status" value="1"/>
</dbReference>
<proteinExistence type="predicted"/>
<dbReference type="InterPro" id="IPR055135">
    <property type="entry name" value="PRMT_dom"/>
</dbReference>
<dbReference type="InterPro" id="IPR018289">
    <property type="entry name" value="MULE_transposase_dom"/>
</dbReference>
<dbReference type="FunFam" id="3.40.50.150:FF:000052">
    <property type="entry name" value="Probable histone-arginine methyltransferase CARM1"/>
    <property type="match status" value="1"/>
</dbReference>
<sequence>MATNKVIAICQSGGEFVTIKDGSLSYSGGDAFAIDIDQNTSMTDFKSELAENFGFGLETMTLKYFLPGNKKTLITISKDKDFIRMVNFSSDAGTVEIFVIPEEAAAKNLSIMPASRSSWTTASEGVVPAICAAGDGVEEDMTNDFQIEMAMPDDSPLPCNFVLVDQRHHTAIQQWENVITGVDQRFNTFIEFRDALHKYSVAHGFAYKYKKNDSHRVSVKCKAQGCPWRITASRLSTTQLICIKKMNPRHTCERAVIKPGYRATRGWVRTILKEKLKAFPDYKPKDIAEDIKKEYGIQLNYSQAWRAKEIAREQLQGSYKEAYSQLPLICEKIKETNPGSIATFTTKEDSSFHRLFISFYASISGFKQGSRPLLFLDNAILNSKYQGVMLVATASDAEDGIFPVAFAIVDSETEENWLWFLEQLKTALSESRIITFVADFQNGLKNAIAQVFEKDAHHAYCLRQLAEKLNVDLKGQFSHEARRYMLNDFYSVAYATTPEGYYSALENIKSISPDAYNWVIESEPHHWANALFQGERYNKMNSNFGQDFYSWVSETHEFPITQMIDEFRAKMMQSIYTRQVESREWVTTLTPSNEEKLQKEIELAQSLQVSSPEGSLFQVNGGESSVSLVDINQCDCDCKIWRLTGLPCSHAIAVIGCVEKSPYEYCSTYLTVESQRLMYAESIQPVPNMDRMMLDDPPEGLVCVTPPPTRRTPGRPKMKKRFVKMEVSSVKKLEQLEFSLESVTDLSSSSASSSSPAVATFSCVDGVTELRFLQSDSTHCFSFDLASAQLFKLGPVHFICVSDSSGSSEEKSFSKGVNIKFKNDKDSKDFCESFQEWRKDAVVQGSSLQNGTVSANKSKFDNKIEASSAKMYFHYYGQLLHQQNMLQDYVRTGTYYAAVMENRSDFAGRVVVDVGAGSGILSMFAAQAGAKHVYAVEASEMAEYARKLIAGNPLFAERITVIKGKVEDIELPEKADILISEPMGTLLVNERMLESYVIARDRFMSPKGKMFPTVGRIHMAPFSDEFLFIEMANKAMFWQQQNYYGVDLTPLYGSAHQGYFSQPVVDAFDPRLLVASPMFHMIDFTQMKEEDFYEIDIPLKFTASMCTRVHGLACWFDVLFDGSAVQRWLTTAPGAPTTHWYQIRCVLSQPIYVMAGQEITGRLHLIAHSAQSYTIDLTLSAKMWGPGASQGGILQSSTCRFDLKEPYYRMSQPQAYPVAQELPLQPQPELNTQDIQTPNEELEEELLQQPPQNPSAQV</sequence>
<dbReference type="PANTHER" id="PTHR31973">
    <property type="entry name" value="POLYPROTEIN, PUTATIVE-RELATED"/>
    <property type="match status" value="1"/>
</dbReference>
<reference evidence="20 21" key="1">
    <citation type="submission" date="2020-12" db="EMBL/GenBank/DDBJ databases">
        <title>Concerted genomic and epigenomic changes stabilize Arabidopsis allopolyploids.</title>
        <authorList>
            <person name="Chen Z."/>
        </authorList>
    </citation>
    <scope>NUCLEOTIDE SEQUENCE [LARGE SCALE GENOMIC DNA]</scope>
    <source>
        <strain evidence="20">Allo738</strain>
        <tissue evidence="20">Leaf</tissue>
    </source>
</reference>
<evidence type="ECO:0000256" key="12">
    <source>
        <dbReference type="ARBA" id="ARBA00023015"/>
    </source>
</evidence>
<evidence type="ECO:0000256" key="2">
    <source>
        <dbReference type="ARBA" id="ARBA00004496"/>
    </source>
</evidence>
<dbReference type="SMART" id="SM00575">
    <property type="entry name" value="ZnF_PMZ"/>
    <property type="match status" value="1"/>
</dbReference>
<dbReference type="Pfam" id="PF22528">
    <property type="entry name" value="PRMT_C"/>
    <property type="match status" value="1"/>
</dbReference>
<evidence type="ECO:0000256" key="6">
    <source>
        <dbReference type="ARBA" id="ARBA00022679"/>
    </source>
</evidence>
<dbReference type="Pfam" id="PF03108">
    <property type="entry name" value="DBD_Tnp_Mut"/>
    <property type="match status" value="1"/>
</dbReference>
<dbReference type="PROSITE" id="PS50966">
    <property type="entry name" value="ZF_SWIM"/>
    <property type="match status" value="1"/>
</dbReference>
<dbReference type="InterPro" id="IPR025799">
    <property type="entry name" value="Arg_MeTrfase"/>
</dbReference>
<dbReference type="GO" id="GO:0009909">
    <property type="term" value="P:regulation of flower development"/>
    <property type="evidence" value="ECO:0007669"/>
    <property type="project" value="UniProtKB-ARBA"/>
</dbReference>